<dbReference type="EMBL" id="JBEZFP010000105">
    <property type="protein sequence ID" value="MEU8137935.1"/>
    <property type="molecule type" value="Genomic_DNA"/>
</dbReference>
<sequence>MDDNLDALERLMLANLLEGRQPRRRATTMPRAQRNSDSRQSAPQQRNQSRNQPRHAPAARASIPGPSAPPQVSDLRQTRLLDIGRVIKQIDPRTTPEWRSEMAAAWVRLNLTAAQVHGWLTAGLLPAQHELAKECIERGLTPADMKSRIDGVRVVERLRGDGVDGVVDILRRNGWKPAATPTAAA</sequence>
<feature type="compositionally biased region" description="Low complexity" evidence="1">
    <location>
        <begin position="38"/>
        <end position="51"/>
    </location>
</feature>
<dbReference type="RefSeq" id="WP_358360561.1">
    <property type="nucleotide sequence ID" value="NZ_JBEZFP010000105.1"/>
</dbReference>
<evidence type="ECO:0000256" key="1">
    <source>
        <dbReference type="SAM" id="MobiDB-lite"/>
    </source>
</evidence>
<dbReference type="Proteomes" id="UP001551482">
    <property type="component" value="Unassembled WGS sequence"/>
</dbReference>
<evidence type="ECO:0000313" key="3">
    <source>
        <dbReference type="Proteomes" id="UP001551482"/>
    </source>
</evidence>
<name>A0ABV3DQA2_9ACTN</name>
<comment type="caution">
    <text evidence="2">The sequence shown here is derived from an EMBL/GenBank/DDBJ whole genome shotgun (WGS) entry which is preliminary data.</text>
</comment>
<accession>A0ABV3DQA2</accession>
<reference evidence="2 3" key="1">
    <citation type="submission" date="2024-06" db="EMBL/GenBank/DDBJ databases">
        <title>The Natural Products Discovery Center: Release of the First 8490 Sequenced Strains for Exploring Actinobacteria Biosynthetic Diversity.</title>
        <authorList>
            <person name="Kalkreuter E."/>
            <person name="Kautsar S.A."/>
            <person name="Yang D."/>
            <person name="Bader C.D."/>
            <person name="Teijaro C.N."/>
            <person name="Fluegel L."/>
            <person name="Davis C.M."/>
            <person name="Simpson J.R."/>
            <person name="Lauterbach L."/>
            <person name="Steele A.D."/>
            <person name="Gui C."/>
            <person name="Meng S."/>
            <person name="Li G."/>
            <person name="Viehrig K."/>
            <person name="Ye F."/>
            <person name="Su P."/>
            <person name="Kiefer A.F."/>
            <person name="Nichols A."/>
            <person name="Cepeda A.J."/>
            <person name="Yan W."/>
            <person name="Fan B."/>
            <person name="Jiang Y."/>
            <person name="Adhikari A."/>
            <person name="Zheng C.-J."/>
            <person name="Schuster L."/>
            <person name="Cowan T.M."/>
            <person name="Smanski M.J."/>
            <person name="Chevrette M.G."/>
            <person name="De Carvalho L.P.S."/>
            <person name="Shen B."/>
        </authorList>
    </citation>
    <scope>NUCLEOTIDE SEQUENCE [LARGE SCALE GENOMIC DNA]</scope>
    <source>
        <strain evidence="2 3">NPDC048946</strain>
    </source>
</reference>
<keyword evidence="3" id="KW-1185">Reference proteome</keyword>
<protein>
    <submittedName>
        <fullName evidence="2">Uncharacterized protein</fullName>
    </submittedName>
</protein>
<feature type="region of interest" description="Disordered" evidence="1">
    <location>
        <begin position="18"/>
        <end position="73"/>
    </location>
</feature>
<evidence type="ECO:0000313" key="2">
    <source>
        <dbReference type="EMBL" id="MEU8137935.1"/>
    </source>
</evidence>
<gene>
    <name evidence="2" type="ORF">AB0C36_31055</name>
</gene>
<proteinExistence type="predicted"/>
<organism evidence="2 3">
    <name type="scientific">Streptodolium elevatio</name>
    <dbReference type="NCBI Taxonomy" id="3157996"/>
    <lineage>
        <taxon>Bacteria</taxon>
        <taxon>Bacillati</taxon>
        <taxon>Actinomycetota</taxon>
        <taxon>Actinomycetes</taxon>
        <taxon>Kitasatosporales</taxon>
        <taxon>Streptomycetaceae</taxon>
        <taxon>Streptodolium</taxon>
    </lineage>
</organism>